<reference evidence="1" key="2">
    <citation type="journal article" date="2022" name="Hortic Res">
        <title>The genome of Dioscorea zingiberensis sheds light on the biosynthesis, origin and evolution of the medicinally important diosgenin saponins.</title>
        <authorList>
            <person name="Li Y."/>
            <person name="Tan C."/>
            <person name="Li Z."/>
            <person name="Guo J."/>
            <person name="Li S."/>
            <person name="Chen X."/>
            <person name="Wang C."/>
            <person name="Dai X."/>
            <person name="Yang H."/>
            <person name="Song W."/>
            <person name="Hou L."/>
            <person name="Xu J."/>
            <person name="Tong Z."/>
            <person name="Xu A."/>
            <person name="Yuan X."/>
            <person name="Wang W."/>
            <person name="Yang Q."/>
            <person name="Chen L."/>
            <person name="Sun Z."/>
            <person name="Wang K."/>
            <person name="Pan B."/>
            <person name="Chen J."/>
            <person name="Bao Y."/>
            <person name="Liu F."/>
            <person name="Qi X."/>
            <person name="Gang D.R."/>
            <person name="Wen J."/>
            <person name="Li J."/>
        </authorList>
    </citation>
    <scope>NUCLEOTIDE SEQUENCE</scope>
    <source>
        <strain evidence="1">Dzin_1.0</strain>
    </source>
</reference>
<accession>A0A9D5CJX8</accession>
<keyword evidence="2" id="KW-1185">Reference proteome</keyword>
<comment type="caution">
    <text evidence="1">The sequence shown here is derived from an EMBL/GenBank/DDBJ whole genome shotgun (WGS) entry which is preliminary data.</text>
</comment>
<name>A0A9D5CJX8_9LILI</name>
<protein>
    <submittedName>
        <fullName evidence="1">Uncharacterized protein</fullName>
    </submittedName>
</protein>
<reference evidence="1" key="1">
    <citation type="submission" date="2021-03" db="EMBL/GenBank/DDBJ databases">
        <authorList>
            <person name="Li Z."/>
            <person name="Yang C."/>
        </authorList>
    </citation>
    <scope>NUCLEOTIDE SEQUENCE</scope>
    <source>
        <strain evidence="1">Dzin_1.0</strain>
        <tissue evidence="1">Leaf</tissue>
    </source>
</reference>
<gene>
    <name evidence="1" type="ORF">J5N97_016224</name>
</gene>
<dbReference type="Proteomes" id="UP001085076">
    <property type="component" value="Miscellaneous, Linkage group lg04"/>
</dbReference>
<organism evidence="1 2">
    <name type="scientific">Dioscorea zingiberensis</name>
    <dbReference type="NCBI Taxonomy" id="325984"/>
    <lineage>
        <taxon>Eukaryota</taxon>
        <taxon>Viridiplantae</taxon>
        <taxon>Streptophyta</taxon>
        <taxon>Embryophyta</taxon>
        <taxon>Tracheophyta</taxon>
        <taxon>Spermatophyta</taxon>
        <taxon>Magnoliopsida</taxon>
        <taxon>Liliopsida</taxon>
        <taxon>Dioscoreales</taxon>
        <taxon>Dioscoreaceae</taxon>
        <taxon>Dioscorea</taxon>
    </lineage>
</organism>
<evidence type="ECO:0000313" key="1">
    <source>
        <dbReference type="EMBL" id="KAJ0974259.1"/>
    </source>
</evidence>
<dbReference type="EMBL" id="JAGGNH010000004">
    <property type="protein sequence ID" value="KAJ0974259.1"/>
    <property type="molecule type" value="Genomic_DNA"/>
</dbReference>
<evidence type="ECO:0000313" key="2">
    <source>
        <dbReference type="Proteomes" id="UP001085076"/>
    </source>
</evidence>
<proteinExistence type="predicted"/>
<dbReference type="AlphaFoldDB" id="A0A9D5CJX8"/>
<sequence length="114" mass="11547">MEAPARAEAVVGKVSAAAVGGEEVVVMGVMAAEGERRVIAAERRGTWLGIVISVVVEVEVEVEAAAAGGMEAAAVVGVAEVVVVVVVEGAILAGRWGTLRGSAPTPKTILLKWM</sequence>